<evidence type="ECO:0000313" key="3">
    <source>
        <dbReference type="Proteomes" id="UP001552299"/>
    </source>
</evidence>
<comment type="caution">
    <text evidence="2">The sequence shown here is derived from an EMBL/GenBank/DDBJ whole genome shotgun (WGS) entry which is preliminary data.</text>
</comment>
<feature type="region of interest" description="Disordered" evidence="1">
    <location>
        <begin position="70"/>
        <end position="139"/>
    </location>
</feature>
<dbReference type="EMBL" id="JANQDX010000001">
    <property type="protein sequence ID" value="KAL0928753.1"/>
    <property type="molecule type" value="Genomic_DNA"/>
</dbReference>
<keyword evidence="3" id="KW-1185">Reference proteome</keyword>
<accession>A0ABD0WCL8</accession>
<dbReference type="Proteomes" id="UP001552299">
    <property type="component" value="Unassembled WGS sequence"/>
</dbReference>
<dbReference type="AlphaFoldDB" id="A0ABD0WCL8"/>
<gene>
    <name evidence="2" type="ORF">M5K25_000674</name>
</gene>
<proteinExistence type="predicted"/>
<organism evidence="2 3">
    <name type="scientific">Dendrobium thyrsiflorum</name>
    <name type="common">Pinecone-like raceme dendrobium</name>
    <name type="synonym">Orchid</name>
    <dbReference type="NCBI Taxonomy" id="117978"/>
    <lineage>
        <taxon>Eukaryota</taxon>
        <taxon>Viridiplantae</taxon>
        <taxon>Streptophyta</taxon>
        <taxon>Embryophyta</taxon>
        <taxon>Tracheophyta</taxon>
        <taxon>Spermatophyta</taxon>
        <taxon>Magnoliopsida</taxon>
        <taxon>Liliopsida</taxon>
        <taxon>Asparagales</taxon>
        <taxon>Orchidaceae</taxon>
        <taxon>Epidendroideae</taxon>
        <taxon>Malaxideae</taxon>
        <taxon>Dendrobiinae</taxon>
        <taxon>Dendrobium</taxon>
    </lineage>
</organism>
<protein>
    <submittedName>
        <fullName evidence="2">Uncharacterized protein</fullName>
    </submittedName>
</protein>
<evidence type="ECO:0000313" key="2">
    <source>
        <dbReference type="EMBL" id="KAL0928753.1"/>
    </source>
</evidence>
<name>A0ABD0WCL8_DENTH</name>
<feature type="region of interest" description="Disordered" evidence="1">
    <location>
        <begin position="151"/>
        <end position="230"/>
    </location>
</feature>
<reference evidence="2 3" key="1">
    <citation type="journal article" date="2024" name="Plant Biotechnol. J.">
        <title>Dendrobium thyrsiflorum genome and its molecular insights into genes involved in important horticultural traits.</title>
        <authorList>
            <person name="Chen B."/>
            <person name="Wang J.Y."/>
            <person name="Zheng P.J."/>
            <person name="Li K.L."/>
            <person name="Liang Y.M."/>
            <person name="Chen X.F."/>
            <person name="Zhang C."/>
            <person name="Zhao X."/>
            <person name="He X."/>
            <person name="Zhang G.Q."/>
            <person name="Liu Z.J."/>
            <person name="Xu Q."/>
        </authorList>
    </citation>
    <scope>NUCLEOTIDE SEQUENCE [LARGE SCALE GENOMIC DNA]</scope>
    <source>
        <strain evidence="2">GZMU011</strain>
    </source>
</reference>
<sequence length="371" mass="40765">MRTCRGARRACWKTSRCRRRSGKVSRVALREESELCNYVCTSPRRLARVRRAEVVVRRVQCTEARRVQTPESRRTLSRPPGEVWTPTGIRGDEARPGEVWTPTGIRGDEARPGEVWTPTGIRGDEARPGELWTPTGIRGDEARGELACLRGDLTQRGTSTRPPPSGRPKLSYSGLVPPSTVLQSRAKRQPHPSQPCETDTGRTRRLSQKKTGTGAKSEQMQPPSTAGASESLCPEANWLAAKRTLHLKEPVLSGSTKVLSQRARKPTKSKSSLTPGNPGEVQSEVKVGSAVSSDNTVPRCKPSPKGSCSETPTVDRYPSWRKLRTQTSAGMEALARRDKSEALKEFSLDVAQTTSDRKMDFATASRTLSIL</sequence>
<evidence type="ECO:0000256" key="1">
    <source>
        <dbReference type="SAM" id="MobiDB-lite"/>
    </source>
</evidence>
<feature type="compositionally biased region" description="Polar residues" evidence="1">
    <location>
        <begin position="209"/>
        <end position="228"/>
    </location>
</feature>
<feature type="region of interest" description="Disordered" evidence="1">
    <location>
        <begin position="256"/>
        <end position="338"/>
    </location>
</feature>